<dbReference type="RefSeq" id="WP_137814372.1">
    <property type="nucleotide sequence ID" value="NZ_BJFL01000013.1"/>
</dbReference>
<dbReference type="AlphaFoldDB" id="A0A4D4J9X1"/>
<evidence type="ECO:0000256" key="1">
    <source>
        <dbReference type="SAM" id="MobiDB-lite"/>
    </source>
</evidence>
<dbReference type="InterPro" id="IPR045596">
    <property type="entry name" value="DUF6459"/>
</dbReference>
<reference evidence="3" key="1">
    <citation type="submission" date="2019-04" db="EMBL/GenBank/DDBJ databases">
        <title>Draft genome sequence of Pseudonocardiaceae bacterium SL3-2-4.</title>
        <authorList>
            <person name="Ningsih F."/>
            <person name="Yokota A."/>
            <person name="Sakai Y."/>
            <person name="Nanatani K."/>
            <person name="Yabe S."/>
            <person name="Oetari A."/>
            <person name="Sjamsuridzal W."/>
        </authorList>
    </citation>
    <scope>NUCLEOTIDE SEQUENCE [LARGE SCALE GENOMIC DNA]</scope>
    <source>
        <strain evidence="3">SL3-2-4</strain>
    </source>
</reference>
<dbReference type="Pfam" id="PF20060">
    <property type="entry name" value="DUF6459"/>
    <property type="match status" value="1"/>
</dbReference>
<name>A0A4D4J9X1_9PSEU</name>
<feature type="compositionally biased region" description="Low complexity" evidence="1">
    <location>
        <begin position="1"/>
        <end position="14"/>
    </location>
</feature>
<sequence>MPSPRSIAPPRSAPDGTRPGVTGPIPAQRHGLAVRPLADCEPPPDQMVEEVTGPAEACPPAEAATSAAEPGPPTEAGENPTDAGSPAEAAEGTADAPDPAGVNFRVVAHAVARRVVTGVIEVLDGRRPVAQLRGLLSEQVYAALQTRVRTGCRGPARRLHRVHICHPAAGVAEVSATFGNAHRTHAVALRLECRAGGWRCTALRVL</sequence>
<keyword evidence="3" id="KW-1185">Reference proteome</keyword>
<evidence type="ECO:0000313" key="2">
    <source>
        <dbReference type="EMBL" id="GDY31286.1"/>
    </source>
</evidence>
<feature type="region of interest" description="Disordered" evidence="1">
    <location>
        <begin position="1"/>
        <end position="98"/>
    </location>
</feature>
<comment type="caution">
    <text evidence="2">The sequence shown here is derived from an EMBL/GenBank/DDBJ whole genome shotgun (WGS) entry which is preliminary data.</text>
</comment>
<dbReference type="EMBL" id="BJFL01000013">
    <property type="protein sequence ID" value="GDY31286.1"/>
    <property type="molecule type" value="Genomic_DNA"/>
</dbReference>
<proteinExistence type="predicted"/>
<organism evidence="2 3">
    <name type="scientific">Gandjariella thermophila</name>
    <dbReference type="NCBI Taxonomy" id="1931992"/>
    <lineage>
        <taxon>Bacteria</taxon>
        <taxon>Bacillati</taxon>
        <taxon>Actinomycetota</taxon>
        <taxon>Actinomycetes</taxon>
        <taxon>Pseudonocardiales</taxon>
        <taxon>Pseudonocardiaceae</taxon>
        <taxon>Gandjariella</taxon>
    </lineage>
</organism>
<protein>
    <submittedName>
        <fullName evidence="2">Uncharacterized protein</fullName>
    </submittedName>
</protein>
<dbReference type="OrthoDB" id="3694049at2"/>
<feature type="compositionally biased region" description="Low complexity" evidence="1">
    <location>
        <begin position="52"/>
        <end position="81"/>
    </location>
</feature>
<gene>
    <name evidence="2" type="ORF">GTS_29190</name>
</gene>
<dbReference type="Proteomes" id="UP000298860">
    <property type="component" value="Unassembled WGS sequence"/>
</dbReference>
<evidence type="ECO:0000313" key="3">
    <source>
        <dbReference type="Proteomes" id="UP000298860"/>
    </source>
</evidence>
<accession>A0A4D4J9X1</accession>